<protein>
    <submittedName>
        <fullName evidence="8">Choline transport system permease protein OpuBB</fullName>
    </submittedName>
</protein>
<dbReference type="RefSeq" id="WP_258924215.1">
    <property type="nucleotide sequence ID" value="NZ_CP059343.1"/>
</dbReference>
<dbReference type="GO" id="GO:0031460">
    <property type="term" value="P:glycine betaine transport"/>
    <property type="evidence" value="ECO:0007669"/>
    <property type="project" value="TreeGrafter"/>
</dbReference>
<dbReference type="InterPro" id="IPR035906">
    <property type="entry name" value="MetI-like_sf"/>
</dbReference>
<evidence type="ECO:0000256" key="6">
    <source>
        <dbReference type="SAM" id="MobiDB-lite"/>
    </source>
</evidence>
<evidence type="ECO:0000256" key="2">
    <source>
        <dbReference type="ARBA" id="ARBA00022448"/>
    </source>
</evidence>
<dbReference type="Proteomes" id="UP000216825">
    <property type="component" value="Chromosome"/>
</dbReference>
<dbReference type="EMBL" id="CP059343">
    <property type="protein sequence ID" value="QMS56366.1"/>
    <property type="molecule type" value="Genomic_DNA"/>
</dbReference>
<dbReference type="GO" id="GO:0016020">
    <property type="term" value="C:membrane"/>
    <property type="evidence" value="ECO:0007669"/>
    <property type="project" value="UniProtKB-SubCell"/>
</dbReference>
<dbReference type="PANTHER" id="PTHR30177:SF4">
    <property type="entry name" value="OSMOPROTECTANT IMPORT PERMEASE PROTEIN OSMW"/>
    <property type="match status" value="1"/>
</dbReference>
<sequence>MSRRDDPPAAAEGGAEHLPAVEPGDGAPAAVESGTDVETVSAAVGVPSASTAVVPGTVPAASHESLRALWIQFAAVLVALAGLWSFLAFGPLSPAERTVVSPGSLWTCTLEHLGLTAVAAVLVLALVLPLGLALARGPLRRFGRPVLVVAGIGEGAPAIGLMVLLACALGFGVRSSIAGLVACAVLPALRVFVAGVQRMNTPVPVPVPTTGPGNGPAASSLGTVPLLVLLTTVRTTLVVVVGAAALAAFTGGGGLGVLLTTGVEHQQSAVTVVGAGLVSLLAVVADWLGRFAEVLVRRRHPAPGAEPEV</sequence>
<organism evidence="8 9">
    <name type="scientific">Kocuria varians</name>
    <name type="common">Micrococcus varians</name>
    <dbReference type="NCBI Taxonomy" id="1272"/>
    <lineage>
        <taxon>Bacteria</taxon>
        <taxon>Bacillati</taxon>
        <taxon>Actinomycetota</taxon>
        <taxon>Actinomycetes</taxon>
        <taxon>Micrococcales</taxon>
        <taxon>Micrococcaceae</taxon>
        <taxon>Kocuria</taxon>
    </lineage>
</organism>
<accession>A0A7D7KZ14</accession>
<keyword evidence="3 7" id="KW-0812">Transmembrane</keyword>
<feature type="transmembrane region" description="Helical" evidence="7">
    <location>
        <begin position="177"/>
        <end position="196"/>
    </location>
</feature>
<reference evidence="8 9" key="2">
    <citation type="submission" date="2020-07" db="EMBL/GenBank/DDBJ databases">
        <title>Genome of starter culture bacteria Kocuria salsicia reveals its technological properties and safety for usage in meat industry.</title>
        <authorList>
            <person name="Michael M."/>
            <person name="Konstantin K."/>
            <person name="Evgenii K."/>
            <person name="Galina S."/>
            <person name="Oksana K."/>
            <person name="Andrei L."/>
        </authorList>
    </citation>
    <scope>NUCLEOTIDE SEQUENCE [LARGE SCALE GENOMIC DNA]</scope>
    <source>
        <strain evidence="8 9">80</strain>
    </source>
</reference>
<feature type="transmembrane region" description="Helical" evidence="7">
    <location>
        <begin position="146"/>
        <end position="171"/>
    </location>
</feature>
<name>A0A7D7KZ14_KOCVA</name>
<dbReference type="InterPro" id="IPR051204">
    <property type="entry name" value="ABC_transp_perm/SBD"/>
</dbReference>
<keyword evidence="9" id="KW-1185">Reference proteome</keyword>
<evidence type="ECO:0000256" key="3">
    <source>
        <dbReference type="ARBA" id="ARBA00022692"/>
    </source>
</evidence>
<keyword evidence="4 7" id="KW-1133">Transmembrane helix</keyword>
<evidence type="ECO:0000256" key="5">
    <source>
        <dbReference type="ARBA" id="ARBA00023136"/>
    </source>
</evidence>
<dbReference type="SUPFAM" id="SSF161098">
    <property type="entry name" value="MetI-like"/>
    <property type="match status" value="1"/>
</dbReference>
<evidence type="ECO:0000313" key="9">
    <source>
        <dbReference type="Proteomes" id="UP000216825"/>
    </source>
</evidence>
<feature type="transmembrane region" description="Helical" evidence="7">
    <location>
        <begin position="269"/>
        <end position="289"/>
    </location>
</feature>
<feature type="transmembrane region" description="Helical" evidence="7">
    <location>
        <begin position="112"/>
        <end position="134"/>
    </location>
</feature>
<reference evidence="9" key="1">
    <citation type="submission" date="2017-08" db="EMBL/GenBank/DDBJ databases">
        <title>Draft Genome Sequence of Kocuria varians 80.</title>
        <authorList>
            <person name="Minaev M."/>
            <person name="Kurbakov K.A."/>
            <person name="Solodovnikova G.I."/>
            <person name="Kuznetsova O.A."/>
            <person name="Lisitsyn A.B."/>
        </authorList>
    </citation>
    <scope>NUCLEOTIDE SEQUENCE [LARGE SCALE GENOMIC DNA]</scope>
    <source>
        <strain evidence="9">80</strain>
    </source>
</reference>
<dbReference type="AlphaFoldDB" id="A0A7D7KZ14"/>
<comment type="subcellular location">
    <subcellularLocation>
        <location evidence="1">Membrane</location>
        <topology evidence="1">Multi-pass membrane protein</topology>
    </subcellularLocation>
</comment>
<evidence type="ECO:0000256" key="7">
    <source>
        <dbReference type="SAM" id="Phobius"/>
    </source>
</evidence>
<evidence type="ECO:0000256" key="4">
    <source>
        <dbReference type="ARBA" id="ARBA00022989"/>
    </source>
</evidence>
<gene>
    <name evidence="8" type="primary">opuBB_2</name>
    <name evidence="8" type="ORF">CIB50_0001070</name>
</gene>
<evidence type="ECO:0000313" key="8">
    <source>
        <dbReference type="EMBL" id="QMS56366.1"/>
    </source>
</evidence>
<feature type="transmembrane region" description="Helical" evidence="7">
    <location>
        <begin position="69"/>
        <end position="92"/>
    </location>
</feature>
<feature type="region of interest" description="Disordered" evidence="6">
    <location>
        <begin position="1"/>
        <end position="33"/>
    </location>
</feature>
<proteinExistence type="predicted"/>
<keyword evidence="5 7" id="KW-0472">Membrane</keyword>
<feature type="transmembrane region" description="Helical" evidence="7">
    <location>
        <begin position="226"/>
        <end position="249"/>
    </location>
</feature>
<dbReference type="KEGG" id="kvr:CIB50_0001070"/>
<keyword evidence="2" id="KW-0813">Transport</keyword>
<dbReference type="PANTHER" id="PTHR30177">
    <property type="entry name" value="GLYCINE BETAINE/L-PROLINE TRANSPORT SYSTEM PERMEASE PROTEIN PROW"/>
    <property type="match status" value="1"/>
</dbReference>
<evidence type="ECO:0000256" key="1">
    <source>
        <dbReference type="ARBA" id="ARBA00004141"/>
    </source>
</evidence>